<accession>A0ABU1APM8</accession>
<keyword evidence="3" id="KW-1185">Reference proteome</keyword>
<dbReference type="EMBL" id="JARXHW010000002">
    <property type="protein sequence ID" value="MDQ8206127.1"/>
    <property type="molecule type" value="Genomic_DNA"/>
</dbReference>
<evidence type="ECO:0000313" key="2">
    <source>
        <dbReference type="EMBL" id="MDQ8206127.1"/>
    </source>
</evidence>
<name>A0ABU1APM8_9BACT</name>
<organism evidence="2 3">
    <name type="scientific">Thalassobacterium maritimum</name>
    <dbReference type="NCBI Taxonomy" id="3041265"/>
    <lineage>
        <taxon>Bacteria</taxon>
        <taxon>Pseudomonadati</taxon>
        <taxon>Verrucomicrobiota</taxon>
        <taxon>Opitutia</taxon>
        <taxon>Puniceicoccales</taxon>
        <taxon>Coraliomargaritaceae</taxon>
        <taxon>Thalassobacterium</taxon>
    </lineage>
</organism>
<keyword evidence="1" id="KW-1133">Transmembrane helix</keyword>
<evidence type="ECO:0000313" key="3">
    <source>
        <dbReference type="Proteomes" id="UP001225316"/>
    </source>
</evidence>
<gene>
    <name evidence="2" type="ORF">QEH52_01300</name>
</gene>
<evidence type="ECO:0000256" key="1">
    <source>
        <dbReference type="SAM" id="Phobius"/>
    </source>
</evidence>
<feature type="transmembrane region" description="Helical" evidence="1">
    <location>
        <begin position="6"/>
        <end position="25"/>
    </location>
</feature>
<sequence>MTTAGWIIMLLSVGSVSALLFWCIFKVMTTPEETEHIHGFEQETPDID</sequence>
<reference evidence="2 3" key="1">
    <citation type="submission" date="2023-04" db="EMBL/GenBank/DDBJ databases">
        <title>A novel bacteria isolated from coastal sediment.</title>
        <authorList>
            <person name="Liu X.-J."/>
            <person name="Du Z.-J."/>
        </authorList>
    </citation>
    <scope>NUCLEOTIDE SEQUENCE [LARGE SCALE GENOMIC DNA]</scope>
    <source>
        <strain evidence="2 3">SDUM461003</strain>
    </source>
</reference>
<keyword evidence="1" id="KW-0812">Transmembrane</keyword>
<protein>
    <submittedName>
        <fullName evidence="2">Uncharacterized protein</fullName>
    </submittedName>
</protein>
<dbReference type="RefSeq" id="WP_308948120.1">
    <property type="nucleotide sequence ID" value="NZ_JARXHW010000002.1"/>
</dbReference>
<proteinExistence type="predicted"/>
<comment type="caution">
    <text evidence="2">The sequence shown here is derived from an EMBL/GenBank/DDBJ whole genome shotgun (WGS) entry which is preliminary data.</text>
</comment>
<keyword evidence="1" id="KW-0472">Membrane</keyword>
<dbReference type="Proteomes" id="UP001225316">
    <property type="component" value="Unassembled WGS sequence"/>
</dbReference>